<name>A0ABN8RIU7_9CNID</name>
<proteinExistence type="predicted"/>
<feature type="region of interest" description="Disordered" evidence="1">
    <location>
        <begin position="1"/>
        <end position="73"/>
    </location>
</feature>
<evidence type="ECO:0000313" key="3">
    <source>
        <dbReference type="Proteomes" id="UP001159405"/>
    </source>
</evidence>
<gene>
    <name evidence="2" type="ORF">PLOB_00021656</name>
</gene>
<dbReference type="PANTHER" id="PTHR46601:SF1">
    <property type="entry name" value="ADF-H DOMAIN-CONTAINING PROTEIN"/>
    <property type="match status" value="1"/>
</dbReference>
<dbReference type="PANTHER" id="PTHR46601">
    <property type="entry name" value="ULP_PROTEASE DOMAIN-CONTAINING PROTEIN"/>
    <property type="match status" value="1"/>
</dbReference>
<organism evidence="2 3">
    <name type="scientific">Porites lobata</name>
    <dbReference type="NCBI Taxonomy" id="104759"/>
    <lineage>
        <taxon>Eukaryota</taxon>
        <taxon>Metazoa</taxon>
        <taxon>Cnidaria</taxon>
        <taxon>Anthozoa</taxon>
        <taxon>Hexacorallia</taxon>
        <taxon>Scleractinia</taxon>
        <taxon>Fungiina</taxon>
        <taxon>Poritidae</taxon>
        <taxon>Porites</taxon>
    </lineage>
</organism>
<protein>
    <submittedName>
        <fullName evidence="2">Uncharacterized protein</fullName>
    </submittedName>
</protein>
<comment type="caution">
    <text evidence="2">The sequence shown here is derived from an EMBL/GenBank/DDBJ whole genome shotgun (WGS) entry which is preliminary data.</text>
</comment>
<evidence type="ECO:0000313" key="2">
    <source>
        <dbReference type="EMBL" id="CAH3179146.1"/>
    </source>
</evidence>
<sequence>MADDPSKSKADAIKQWREKKKEASRLKSKEYYQKHKNDISKARKEKRLDSAFQSKVSDEVDNEDSHGTAASFFPSRMAKKRAIETAKNALPGSPRRRTEVLTALLESPNTRKALSAAATVNTPEQEEEVKLARALLKDVSTVLEATKHRRSDGARATVSIGLSMLCGPSVAEGKMRKSLSEALNINRRRVAMSVTQNKNVFCDKDALWKLTKRKTRSDAISEEVKQIAQDFWSSPEISRPTGNKKDIKRERVGPKQYVFHEKQVLEKTQTEVYEEFKAKFPDIDLGQRAFEKCKPFYVIEARPQDRQSCCCRAHVEVRMLFKTCMTFRRNILQGREEADSESYPVFEHLSDLVNETLCNKGDNPYHRLTCINRECEHCGVTKLKLMSKEEDTSQSAIEVKWERFEYVSISNEGEEKRRLKIVTKTSKAGEMFAYFKTLLESFPAHQFRAKWQQEQMKRNVDSLPPGHVCCVHDYSENYCCRYQDQIQTLYFAQAQASIHVTILHRHKLVQEENGHKIIDGQETVTEHLFVISPDLKHDHDSVHECRSVVVDYLREIEYPLTVMHEWTDGCAAQYKSCHCMGDLSFSVADFGFLTVRNYFETSHAKGPQDGAGANLKHKVDMAVIRRQVVVQNAHDLYNYAKQKLTEPSSARYKSQSVGLERRIFFYVEQHRRNRQRRFKQIKGSRQIHSVAATGDLTGLKIKTRFLSCYCDSCIDDQFDCENGEWVEPWKEIELEQEGGQRRVTRSETVDQRVGIKDLITENSVVAIASGDPGEDYYLIKVTGQGPEELQTPTKDDWGILYPAGAEILCGHFLLPKRGSSRNYKMDSARKAIVYAATAAFVCTDLQCLRDETIVLSEQEHLDILQSLEGF</sequence>
<evidence type="ECO:0000256" key="1">
    <source>
        <dbReference type="SAM" id="MobiDB-lite"/>
    </source>
</evidence>
<accession>A0ABN8RIU7</accession>
<dbReference type="EMBL" id="CALNXK010000251">
    <property type="protein sequence ID" value="CAH3179146.1"/>
    <property type="molecule type" value="Genomic_DNA"/>
</dbReference>
<keyword evidence="3" id="KW-1185">Reference proteome</keyword>
<reference evidence="2 3" key="1">
    <citation type="submission" date="2022-05" db="EMBL/GenBank/DDBJ databases">
        <authorList>
            <consortium name="Genoscope - CEA"/>
            <person name="William W."/>
        </authorList>
    </citation>
    <scope>NUCLEOTIDE SEQUENCE [LARGE SCALE GENOMIC DNA]</scope>
</reference>
<dbReference type="Proteomes" id="UP001159405">
    <property type="component" value="Unassembled WGS sequence"/>
</dbReference>
<feature type="compositionally biased region" description="Basic and acidic residues" evidence="1">
    <location>
        <begin position="1"/>
        <end position="49"/>
    </location>
</feature>